<feature type="transmembrane region" description="Helical" evidence="1">
    <location>
        <begin position="494"/>
        <end position="518"/>
    </location>
</feature>
<accession>A0A7S1F4Y5</accession>
<feature type="transmembrane region" description="Helical" evidence="1">
    <location>
        <begin position="102"/>
        <end position="125"/>
    </location>
</feature>
<feature type="transmembrane region" description="Helical" evidence="1">
    <location>
        <begin position="73"/>
        <end position="90"/>
    </location>
</feature>
<evidence type="ECO:0000313" key="2">
    <source>
        <dbReference type="EMBL" id="CAD8844580.1"/>
    </source>
</evidence>
<protein>
    <submittedName>
        <fullName evidence="2">Uncharacterized protein</fullName>
    </submittedName>
</protein>
<keyword evidence="1" id="KW-0812">Transmembrane</keyword>
<keyword evidence="1" id="KW-0472">Membrane</keyword>
<dbReference type="AlphaFoldDB" id="A0A7S1F4Y5"/>
<gene>
    <name evidence="2" type="ORF">NSCI0253_LOCUS18930</name>
</gene>
<reference evidence="2" key="1">
    <citation type="submission" date="2021-01" db="EMBL/GenBank/DDBJ databases">
        <authorList>
            <person name="Corre E."/>
            <person name="Pelletier E."/>
            <person name="Niang G."/>
            <person name="Scheremetjew M."/>
            <person name="Finn R."/>
            <person name="Kale V."/>
            <person name="Holt S."/>
            <person name="Cochrane G."/>
            <person name="Meng A."/>
            <person name="Brown T."/>
            <person name="Cohen L."/>
        </authorList>
    </citation>
    <scope>NUCLEOTIDE SEQUENCE</scope>
</reference>
<organism evidence="2">
    <name type="scientific">Noctiluca scintillans</name>
    <name type="common">Sea sparkle</name>
    <name type="synonym">Red tide dinoflagellate</name>
    <dbReference type="NCBI Taxonomy" id="2966"/>
    <lineage>
        <taxon>Eukaryota</taxon>
        <taxon>Sar</taxon>
        <taxon>Alveolata</taxon>
        <taxon>Dinophyceae</taxon>
        <taxon>Noctilucales</taxon>
        <taxon>Noctilucaceae</taxon>
        <taxon>Noctiluca</taxon>
    </lineage>
</organism>
<keyword evidence="1" id="KW-1133">Transmembrane helix</keyword>
<sequence>MVLGAAVVAEGAALGAAAAAESVFKYNRKNFLYDRDMRLDIEFAVLEFRIEQAKLWREDVEDITELTGVKMDTYLIVNIVQLFFCVMIFCEGEIDEGTPSWVINAYVLSLGGAFLFLLMSVWLSVLTTVTAKAYQVRLLTQLVRLPVPSWSMLEGCRTYGSNFEKVDPKQMFRVPFVLGRQEQVLGISGVDPRPPGVTVHEGLHVEGDAKSRQSADPWGLESPGDGIYELDPTNREETQQLRHIRLVQEAMKYWQAYDGFSRVSMSLGSNLVCDAILYYCLMYVLVSYEACFAACCVVLLFISTKIALVRLDMTMTSLEFWVAIFFLSAGPLCMTAACLIYTLNDGVDNYWSLVLEPITFFLHALWLCFLFYVSNVQMHGEAWLPSAWRSVLYIDIWGWLKKTKATVTKSTPVHGSAWEREPLPIVHYNERGLPVPTRPETLPGASFPLKTYEESKDHFLPESFVPRERAGLRYNESESRDYGSMPWRVFKSALLLQIVLWLISGAVVLATSLGSTLLDVYPLLSESVEAMEQDALEGHTRQTPRIERYNDAEEDQFRLRLSEARKTGQKLYAGVITSRKRNHGDSVGAGAGRYLTGDVDDTLHGVRKLSTVWPHAVHITGLACSANGLLVASSQFGIFKSNVDSRARFEEVPCADIEGESIRDVDVVCDDEHHVHCHAMALYARGRRLAACNVTDAIPEGTTWGDTTQRAIKLDEALGVQGVPASAEIARSWQREHRDYEEEVTSVVFDSCHGGHFCGYSLTSENRVEVARTTGTGALRWVPERQVRDRHSGSRAHGGALVRMGSGFLGVLQQGVLEVQDQNGSHVGVWALPENVAWGSACAAGERLYLLDTGLSPQLWEFQLPAVLSPKATLGTKDTVGSQPSKVSLRSAVISDIGDVEPWSDGQIVPHHFPAESVEAGKHMMRW</sequence>
<name>A0A7S1F4Y5_NOCSC</name>
<feature type="transmembrane region" description="Helical" evidence="1">
    <location>
        <begin position="350"/>
        <end position="373"/>
    </location>
</feature>
<evidence type="ECO:0000256" key="1">
    <source>
        <dbReference type="SAM" id="Phobius"/>
    </source>
</evidence>
<dbReference type="EMBL" id="HBFQ01026817">
    <property type="protein sequence ID" value="CAD8844580.1"/>
    <property type="molecule type" value="Transcribed_RNA"/>
</dbReference>
<feature type="transmembrane region" description="Helical" evidence="1">
    <location>
        <begin position="276"/>
        <end position="308"/>
    </location>
</feature>
<feature type="transmembrane region" description="Helical" evidence="1">
    <location>
        <begin position="320"/>
        <end position="344"/>
    </location>
</feature>
<proteinExistence type="predicted"/>